<sequence length="321" mass="32637">MGRRIATSESSLESPVAPVVPVVALESLAAVDFDAATAEIPVTSAAARPASQPGQPGQPGRRRAVKHAGSRGPLFKVVPPTPVLLGVATLAVAVGGAVTAAGPAHETAASLSSAPPDRPPAASALSGNGGVGRVDGLRSATLSRSSDRDTLAQSTDSELQAAAEAQAEERNAALGQLAVQAEQQARKIEENQWVLPLNPSIITATFGEYGLWSSYHTGLDFNGETGDPIHAIANGTVTFTGYDGAYGNKTVVTLEDGTELWYCHQTTIGVSEGDVVTGGEVIGTVGTTGNVTGSHLHVEVRPGGGDPVDPYAAFVVHGVTP</sequence>
<reference evidence="5" key="1">
    <citation type="journal article" date="2019" name="Int. J. Syst. Evol. Microbiol.">
        <title>The Global Catalogue of Microorganisms (GCM) 10K type strain sequencing project: providing services to taxonomists for standard genome sequencing and annotation.</title>
        <authorList>
            <consortium name="The Broad Institute Genomics Platform"/>
            <consortium name="The Broad Institute Genome Sequencing Center for Infectious Disease"/>
            <person name="Wu L."/>
            <person name="Ma J."/>
        </authorList>
    </citation>
    <scope>NUCLEOTIDE SEQUENCE [LARGE SCALE GENOMIC DNA]</scope>
    <source>
        <strain evidence="5">JCM 18459</strain>
    </source>
</reference>
<organism evidence="4 5">
    <name type="scientific">Nocardioides marinquilinus</name>
    <dbReference type="NCBI Taxonomy" id="1210400"/>
    <lineage>
        <taxon>Bacteria</taxon>
        <taxon>Bacillati</taxon>
        <taxon>Actinomycetota</taxon>
        <taxon>Actinomycetes</taxon>
        <taxon>Propionibacteriales</taxon>
        <taxon>Nocardioidaceae</taxon>
        <taxon>Nocardioides</taxon>
    </lineage>
</organism>
<feature type="region of interest" description="Disordered" evidence="2">
    <location>
        <begin position="42"/>
        <end position="73"/>
    </location>
</feature>
<accession>A0ABP9PQ09</accession>
<dbReference type="InterPro" id="IPR016047">
    <property type="entry name" value="M23ase_b-sheet_dom"/>
</dbReference>
<dbReference type="InterPro" id="IPR050570">
    <property type="entry name" value="Cell_wall_metabolism_enzyme"/>
</dbReference>
<feature type="compositionally biased region" description="Basic residues" evidence="2">
    <location>
        <begin position="60"/>
        <end position="69"/>
    </location>
</feature>
<dbReference type="SUPFAM" id="SSF51261">
    <property type="entry name" value="Duplicated hybrid motif"/>
    <property type="match status" value="1"/>
</dbReference>
<dbReference type="CDD" id="cd12797">
    <property type="entry name" value="M23_peptidase"/>
    <property type="match status" value="1"/>
</dbReference>
<feature type="domain" description="M23ase beta-sheet core" evidence="3">
    <location>
        <begin position="215"/>
        <end position="310"/>
    </location>
</feature>
<dbReference type="PANTHER" id="PTHR21666">
    <property type="entry name" value="PEPTIDASE-RELATED"/>
    <property type="match status" value="1"/>
</dbReference>
<feature type="region of interest" description="Disordered" evidence="2">
    <location>
        <begin position="108"/>
        <end position="156"/>
    </location>
</feature>
<dbReference type="EMBL" id="BAABKG010000002">
    <property type="protein sequence ID" value="GAA5147920.1"/>
    <property type="molecule type" value="Genomic_DNA"/>
</dbReference>
<feature type="coiled-coil region" evidence="1">
    <location>
        <begin position="164"/>
        <end position="191"/>
    </location>
</feature>
<dbReference type="Gene3D" id="2.70.70.10">
    <property type="entry name" value="Glucose Permease (Domain IIA)"/>
    <property type="match status" value="1"/>
</dbReference>
<dbReference type="PANTHER" id="PTHR21666:SF270">
    <property type="entry name" value="MUREIN HYDROLASE ACTIVATOR ENVC"/>
    <property type="match status" value="1"/>
</dbReference>
<evidence type="ECO:0000256" key="1">
    <source>
        <dbReference type="SAM" id="Coils"/>
    </source>
</evidence>
<feature type="compositionally biased region" description="Low complexity" evidence="2">
    <location>
        <begin position="108"/>
        <end position="126"/>
    </location>
</feature>
<evidence type="ECO:0000313" key="4">
    <source>
        <dbReference type="EMBL" id="GAA5147920.1"/>
    </source>
</evidence>
<evidence type="ECO:0000259" key="3">
    <source>
        <dbReference type="Pfam" id="PF01551"/>
    </source>
</evidence>
<comment type="caution">
    <text evidence="4">The sequence shown here is derived from an EMBL/GenBank/DDBJ whole genome shotgun (WGS) entry which is preliminary data.</text>
</comment>
<keyword evidence="1" id="KW-0175">Coiled coil</keyword>
<dbReference type="InterPro" id="IPR011055">
    <property type="entry name" value="Dup_hybrid_motif"/>
</dbReference>
<feature type="compositionally biased region" description="Low complexity" evidence="2">
    <location>
        <begin position="44"/>
        <end position="59"/>
    </location>
</feature>
<dbReference type="RefSeq" id="WP_345458023.1">
    <property type="nucleotide sequence ID" value="NZ_BAABKG010000002.1"/>
</dbReference>
<gene>
    <name evidence="4" type="ORF">GCM10023340_21060</name>
</gene>
<proteinExistence type="predicted"/>
<protein>
    <recommendedName>
        <fullName evidence="3">M23ase beta-sheet core domain-containing protein</fullName>
    </recommendedName>
</protein>
<name>A0ABP9PQ09_9ACTN</name>
<evidence type="ECO:0000256" key="2">
    <source>
        <dbReference type="SAM" id="MobiDB-lite"/>
    </source>
</evidence>
<evidence type="ECO:0000313" key="5">
    <source>
        <dbReference type="Proteomes" id="UP001500221"/>
    </source>
</evidence>
<dbReference type="Pfam" id="PF01551">
    <property type="entry name" value="Peptidase_M23"/>
    <property type="match status" value="1"/>
</dbReference>
<keyword evidence="5" id="KW-1185">Reference proteome</keyword>
<dbReference type="Proteomes" id="UP001500221">
    <property type="component" value="Unassembled WGS sequence"/>
</dbReference>